<name>A0A9P1GRW3_9DINO</name>
<protein>
    <submittedName>
        <fullName evidence="3">Pentatricopeptide repeat-containing protein, chloroplastic</fullName>
    </submittedName>
</protein>
<dbReference type="EMBL" id="CAMXCT030006768">
    <property type="protein sequence ID" value="CAL4807039.1"/>
    <property type="molecule type" value="Genomic_DNA"/>
</dbReference>
<organism evidence="2">
    <name type="scientific">Cladocopium goreaui</name>
    <dbReference type="NCBI Taxonomy" id="2562237"/>
    <lineage>
        <taxon>Eukaryota</taxon>
        <taxon>Sar</taxon>
        <taxon>Alveolata</taxon>
        <taxon>Dinophyceae</taxon>
        <taxon>Suessiales</taxon>
        <taxon>Symbiodiniaceae</taxon>
        <taxon>Cladocopium</taxon>
    </lineage>
</organism>
<evidence type="ECO:0000313" key="2">
    <source>
        <dbReference type="EMBL" id="CAI4019727.1"/>
    </source>
</evidence>
<comment type="caution">
    <text evidence="2">The sequence shown here is derived from an EMBL/GenBank/DDBJ whole genome shotgun (WGS) entry which is preliminary data.</text>
</comment>
<proteinExistence type="predicted"/>
<reference evidence="3 4" key="2">
    <citation type="submission" date="2024-05" db="EMBL/GenBank/DDBJ databases">
        <authorList>
            <person name="Chen Y."/>
            <person name="Shah S."/>
            <person name="Dougan E. K."/>
            <person name="Thang M."/>
            <person name="Chan C."/>
        </authorList>
    </citation>
    <scope>NUCLEOTIDE SEQUENCE [LARGE SCALE GENOMIC DNA]</scope>
</reference>
<feature type="region of interest" description="Disordered" evidence="1">
    <location>
        <begin position="1"/>
        <end position="35"/>
    </location>
</feature>
<keyword evidence="4" id="KW-1185">Reference proteome</keyword>
<dbReference type="Proteomes" id="UP001152797">
    <property type="component" value="Unassembled WGS sequence"/>
</dbReference>
<evidence type="ECO:0000256" key="1">
    <source>
        <dbReference type="SAM" id="MobiDB-lite"/>
    </source>
</evidence>
<dbReference type="EMBL" id="CAMXCT010006768">
    <property type="protein sequence ID" value="CAI4019727.1"/>
    <property type="molecule type" value="Genomic_DNA"/>
</dbReference>
<dbReference type="AlphaFoldDB" id="A0A9P1GRW3"/>
<dbReference type="OrthoDB" id="449340at2759"/>
<sequence length="478" mass="55154">MRVPPANVSHRAGVSSVMARFGHRPNRSRRSNVRRWQHGKRWSWTNRAPGWSEGEQPGPPIEVWKGTTNWAKEAQDCGWTFALPGESWLKDFPGLLKHEDEAQESGSTSTLPEEPWLKDFPGLLKHEDEEPWLKNFPGLLKHEDEEQTTATACDHSWWRKEKPLCQAQESGSTSTLPEERPWLEDLPLKYEDEAPNHSDRTVEEPVIPVKLDSCPTMLAPAAKEALDSAQMAAAPVPPKAAIPAGWAWHFLQEVQEALRTEGVSNFENFTPEDTEQFLTRWKDRLNLGDISQLRNGCNGVDSVHSVHTAPWQLVPCPEKRGAKRQHSSDHLPDAKRARPMIAQVMAQPQQQEVCFREQVCYQILEVDEVFFSQRKMSRRFKDGRYVEELLDDLWQGRAHPLDEFLHLDVVERPYSGKYRLFSNHNRRLWCLKQHKLNLGGEEVYVRCKIVPKETLRQVRTNQRHFDTRNGGQSIKLRD</sequence>
<evidence type="ECO:0000313" key="4">
    <source>
        <dbReference type="Proteomes" id="UP001152797"/>
    </source>
</evidence>
<feature type="compositionally biased region" description="Basic residues" evidence="1">
    <location>
        <begin position="21"/>
        <end position="35"/>
    </location>
</feature>
<dbReference type="EMBL" id="CAMXCT020006768">
    <property type="protein sequence ID" value="CAL1173102.1"/>
    <property type="molecule type" value="Genomic_DNA"/>
</dbReference>
<evidence type="ECO:0000313" key="3">
    <source>
        <dbReference type="EMBL" id="CAL4807039.1"/>
    </source>
</evidence>
<reference evidence="2" key="1">
    <citation type="submission" date="2022-10" db="EMBL/GenBank/DDBJ databases">
        <authorList>
            <person name="Chen Y."/>
            <person name="Dougan E. K."/>
            <person name="Chan C."/>
            <person name="Rhodes N."/>
            <person name="Thang M."/>
        </authorList>
    </citation>
    <scope>NUCLEOTIDE SEQUENCE</scope>
</reference>
<accession>A0A9P1GRW3</accession>
<gene>
    <name evidence="2" type="ORF">C1SCF055_LOCUS44211</name>
</gene>